<comment type="catalytic activity">
    <reaction evidence="12">
        <text>(R)-2-hydroxyglutarate + NAD(+) = 2-oxoglutarate + NADH + H(+)</text>
        <dbReference type="Rhea" id="RHEA:49612"/>
        <dbReference type="ChEBI" id="CHEBI:15378"/>
        <dbReference type="ChEBI" id="CHEBI:15801"/>
        <dbReference type="ChEBI" id="CHEBI:16810"/>
        <dbReference type="ChEBI" id="CHEBI:57540"/>
        <dbReference type="ChEBI" id="CHEBI:57945"/>
        <dbReference type="EC" id="1.1.1.399"/>
    </reaction>
</comment>
<keyword evidence="7" id="KW-0028">Amino-acid biosynthesis</keyword>
<dbReference type="PROSITE" id="PS51671">
    <property type="entry name" value="ACT"/>
    <property type="match status" value="1"/>
</dbReference>
<organism evidence="16 17">
    <name type="scientific">candidate division KSB3 bacterium</name>
    <dbReference type="NCBI Taxonomy" id="2044937"/>
    <lineage>
        <taxon>Bacteria</taxon>
        <taxon>candidate division KSB3</taxon>
    </lineage>
</organism>
<evidence type="ECO:0000256" key="5">
    <source>
        <dbReference type="ARBA" id="ARBA00013143"/>
    </source>
</evidence>
<comment type="catalytic activity">
    <reaction evidence="13">
        <text>(2R)-3-phosphoglycerate + NAD(+) = 3-phosphooxypyruvate + NADH + H(+)</text>
        <dbReference type="Rhea" id="RHEA:12641"/>
        <dbReference type="ChEBI" id="CHEBI:15378"/>
        <dbReference type="ChEBI" id="CHEBI:18110"/>
        <dbReference type="ChEBI" id="CHEBI:57540"/>
        <dbReference type="ChEBI" id="CHEBI:57945"/>
        <dbReference type="ChEBI" id="CHEBI:58272"/>
        <dbReference type="EC" id="1.1.1.95"/>
    </reaction>
</comment>
<dbReference type="SUPFAM" id="SSF51735">
    <property type="entry name" value="NAD(P)-binding Rossmann-fold domains"/>
    <property type="match status" value="1"/>
</dbReference>
<evidence type="ECO:0000256" key="3">
    <source>
        <dbReference type="ARBA" id="ARBA00005854"/>
    </source>
</evidence>
<evidence type="ECO:0000256" key="14">
    <source>
        <dbReference type="RuleBase" id="RU003719"/>
    </source>
</evidence>
<evidence type="ECO:0000256" key="2">
    <source>
        <dbReference type="ARBA" id="ARBA00005216"/>
    </source>
</evidence>
<evidence type="ECO:0000256" key="11">
    <source>
        <dbReference type="ARBA" id="ARBA00030455"/>
    </source>
</evidence>
<comment type="similarity">
    <text evidence="3 14">Belongs to the D-isomer specific 2-hydroxyacid dehydrogenase family.</text>
</comment>
<evidence type="ECO:0000256" key="8">
    <source>
        <dbReference type="ARBA" id="ARBA00023002"/>
    </source>
</evidence>
<dbReference type="InterPro" id="IPR036291">
    <property type="entry name" value="NAD(P)-bd_dom_sf"/>
</dbReference>
<dbReference type="UniPathway" id="UPA00135">
    <property type="reaction ID" value="UER00196"/>
</dbReference>
<dbReference type="InterPro" id="IPR029752">
    <property type="entry name" value="D-isomer_DH_CS1"/>
</dbReference>
<dbReference type="InterPro" id="IPR045865">
    <property type="entry name" value="ACT-like_dom_sf"/>
</dbReference>
<evidence type="ECO:0000256" key="7">
    <source>
        <dbReference type="ARBA" id="ARBA00022605"/>
    </source>
</evidence>
<dbReference type="CDD" id="cd12174">
    <property type="entry name" value="PGDH_like_3"/>
    <property type="match status" value="1"/>
</dbReference>
<accession>A0A2G6E9Q6</accession>
<dbReference type="EMBL" id="PDPS01000021">
    <property type="protein sequence ID" value="PID58810.1"/>
    <property type="molecule type" value="Genomic_DNA"/>
</dbReference>
<evidence type="ECO:0000256" key="9">
    <source>
        <dbReference type="ARBA" id="ARBA00023027"/>
    </source>
</evidence>
<comment type="function">
    <text evidence="1">Catalyzes the reversible oxidation of 3-phospho-D-glycerate to 3-phosphonooxypyruvate, the first step of the phosphorylated L-serine biosynthesis pathway. Also catalyzes the reversible oxidation of 2-hydroxyglutarate to 2-oxoglutarate.</text>
</comment>
<dbReference type="PANTHER" id="PTHR42789">
    <property type="entry name" value="D-ISOMER SPECIFIC 2-HYDROXYACID DEHYDROGENASE FAMILY PROTEIN (AFU_ORTHOLOGUE AFUA_6G10090)"/>
    <property type="match status" value="1"/>
</dbReference>
<keyword evidence="8 14" id="KW-0560">Oxidoreductase</keyword>
<dbReference type="Pfam" id="PF02826">
    <property type="entry name" value="2-Hacid_dh_C"/>
    <property type="match status" value="1"/>
</dbReference>
<evidence type="ECO:0000256" key="10">
    <source>
        <dbReference type="ARBA" id="ARBA00023299"/>
    </source>
</evidence>
<keyword evidence="9" id="KW-0520">NAD</keyword>
<evidence type="ECO:0000313" key="16">
    <source>
        <dbReference type="EMBL" id="PID58810.1"/>
    </source>
</evidence>
<dbReference type="PANTHER" id="PTHR42789:SF1">
    <property type="entry name" value="D-ISOMER SPECIFIC 2-HYDROXYACID DEHYDROGENASE FAMILY PROTEIN (AFU_ORTHOLOGUE AFUA_6G10090)"/>
    <property type="match status" value="1"/>
</dbReference>
<proteinExistence type="inferred from homology"/>
<dbReference type="InterPro" id="IPR029753">
    <property type="entry name" value="D-isomer_DH_CS"/>
</dbReference>
<reference evidence="16 17" key="1">
    <citation type="submission" date="2017-10" db="EMBL/GenBank/DDBJ databases">
        <title>Novel microbial diversity and functional potential in the marine mammal oral microbiome.</title>
        <authorList>
            <person name="Dudek N.K."/>
            <person name="Sun C.L."/>
            <person name="Burstein D."/>
            <person name="Kantor R.S."/>
            <person name="Aliaga Goltsman D.S."/>
            <person name="Bik E.M."/>
            <person name="Thomas B.C."/>
            <person name="Banfield J.F."/>
            <person name="Relman D.A."/>
        </authorList>
    </citation>
    <scope>NUCLEOTIDE SEQUENCE [LARGE SCALE GENOMIC DNA]</scope>
    <source>
        <strain evidence="16">DOLZORAL124_49_17</strain>
    </source>
</reference>
<evidence type="ECO:0000256" key="13">
    <source>
        <dbReference type="ARBA" id="ARBA00048731"/>
    </source>
</evidence>
<dbReference type="GO" id="GO:0004617">
    <property type="term" value="F:phosphoglycerate dehydrogenase activity"/>
    <property type="evidence" value="ECO:0007669"/>
    <property type="project" value="UniProtKB-EC"/>
</dbReference>
<dbReference type="PROSITE" id="PS00671">
    <property type="entry name" value="D_2_HYDROXYACID_DH_3"/>
    <property type="match status" value="1"/>
</dbReference>
<dbReference type="InterPro" id="IPR006139">
    <property type="entry name" value="D-isomer_2_OHA_DH_cat_dom"/>
</dbReference>
<dbReference type="PROSITE" id="PS00065">
    <property type="entry name" value="D_2_HYDROXYACID_DH_1"/>
    <property type="match status" value="1"/>
</dbReference>
<dbReference type="AlphaFoldDB" id="A0A2G6E9Q6"/>
<evidence type="ECO:0000256" key="1">
    <source>
        <dbReference type="ARBA" id="ARBA00003800"/>
    </source>
</evidence>
<dbReference type="EC" id="1.1.1.399" evidence="4"/>
<dbReference type="SUPFAM" id="SSF52283">
    <property type="entry name" value="Formate/glycerate dehydrogenase catalytic domain-like"/>
    <property type="match status" value="1"/>
</dbReference>
<gene>
    <name evidence="16" type="ORF">CSB45_02080</name>
</gene>
<comment type="caution">
    <text evidence="16">The sequence shown here is derived from an EMBL/GenBank/DDBJ whole genome shotgun (WGS) entry which is preliminary data.</text>
</comment>
<comment type="pathway">
    <text evidence="2">Amino-acid biosynthesis; L-serine biosynthesis; L-serine from 3-phospho-D-glycerate: step 1/3.</text>
</comment>
<evidence type="ECO:0000259" key="15">
    <source>
        <dbReference type="PROSITE" id="PS51671"/>
    </source>
</evidence>
<dbReference type="Gene3D" id="3.40.50.720">
    <property type="entry name" value="NAD(P)-binding Rossmann-like Domain"/>
    <property type="match status" value="2"/>
</dbReference>
<dbReference type="SUPFAM" id="SSF55021">
    <property type="entry name" value="ACT-like"/>
    <property type="match status" value="1"/>
</dbReference>
<name>A0A2G6E9Q6_9BACT</name>
<dbReference type="InterPro" id="IPR002912">
    <property type="entry name" value="ACT_dom"/>
</dbReference>
<feature type="domain" description="ACT" evidence="15">
    <location>
        <begin position="321"/>
        <end position="391"/>
    </location>
</feature>
<evidence type="ECO:0000256" key="4">
    <source>
        <dbReference type="ARBA" id="ARBA00013001"/>
    </source>
</evidence>
<dbReference type="InterPro" id="IPR006140">
    <property type="entry name" value="D-isomer_DH_NAD-bd"/>
</dbReference>
<dbReference type="GO" id="GO:0051287">
    <property type="term" value="F:NAD binding"/>
    <property type="evidence" value="ECO:0007669"/>
    <property type="project" value="InterPro"/>
</dbReference>
<dbReference type="GO" id="GO:0006564">
    <property type="term" value="P:L-serine biosynthetic process"/>
    <property type="evidence" value="ECO:0007669"/>
    <property type="project" value="UniProtKB-KW"/>
</dbReference>
<protein>
    <recommendedName>
        <fullName evidence="6">D-3-phosphoglycerate dehydrogenase</fullName>
        <ecNumber evidence="4">1.1.1.399</ecNumber>
        <ecNumber evidence="5">1.1.1.95</ecNumber>
    </recommendedName>
    <alternativeName>
        <fullName evidence="11">2-oxoglutarate reductase</fullName>
    </alternativeName>
</protein>
<dbReference type="EC" id="1.1.1.95" evidence="5"/>
<sequence>MYKILKLNRISPKGLEIFPQDRYELASEFTHPDAILVRSHVIEPAEIRPSLKAIARAGAGVNTIPVALCTQRGIPVFNTPGANANAVKELVLAALVISSRGIMPGIDFVRTLREISDPDKISMLVERRKKEFTGQELAGKTLGVVGLGKIGALVAEMGLKLGMKVIGFDPELSVDAAWRLSNETERIENLPTLLGHADYISLHLPYTQATKNLINEENLRFLKQGARLLNFARGGIVNSAAVLSALNSGTLRSYASDFPTPDLLKRDDVILFPHIGAGTAEAEDSCAVMAATQLIDFLEKGSIVNSVNFPALVLERCSGSRIAIVNKNIPKMLGKMTTVLADSDINVNEMLNKSRDDIAYNLIDLDSAPSEELLSALRSIQGVINVRTVFSV</sequence>
<dbReference type="Pfam" id="PF00389">
    <property type="entry name" value="2-Hacid_dh"/>
    <property type="match status" value="1"/>
</dbReference>
<evidence type="ECO:0000256" key="6">
    <source>
        <dbReference type="ARBA" id="ARBA00021582"/>
    </source>
</evidence>
<dbReference type="InterPro" id="IPR050857">
    <property type="entry name" value="D-2-hydroxyacid_DH"/>
</dbReference>
<evidence type="ECO:0000313" key="17">
    <source>
        <dbReference type="Proteomes" id="UP000229740"/>
    </source>
</evidence>
<keyword evidence="10" id="KW-0718">Serine biosynthesis</keyword>
<dbReference type="Gene3D" id="3.30.70.260">
    <property type="match status" value="1"/>
</dbReference>
<dbReference type="Proteomes" id="UP000229740">
    <property type="component" value="Unassembled WGS sequence"/>
</dbReference>
<dbReference type="CDD" id="cd04901">
    <property type="entry name" value="ACT_3PGDH"/>
    <property type="match status" value="1"/>
</dbReference>
<evidence type="ECO:0000256" key="12">
    <source>
        <dbReference type="ARBA" id="ARBA00048126"/>
    </source>
</evidence>